<dbReference type="SUPFAM" id="SSF54211">
    <property type="entry name" value="Ribosomal protein S5 domain 2-like"/>
    <property type="match status" value="1"/>
</dbReference>
<evidence type="ECO:0000256" key="9">
    <source>
        <dbReference type="HAMAP-Rule" id="MF_00061"/>
    </source>
</evidence>
<keyword evidence="9" id="KW-0414">Isoprene biosynthesis</keyword>
<dbReference type="AlphaFoldDB" id="A0AAW9R0U8"/>
<evidence type="ECO:0000256" key="3">
    <source>
        <dbReference type="ARBA" id="ARBA00017473"/>
    </source>
</evidence>
<gene>
    <name evidence="9 12" type="primary">ispE</name>
    <name evidence="12" type="ORF">V0288_22865</name>
</gene>
<evidence type="ECO:0000256" key="2">
    <source>
        <dbReference type="ARBA" id="ARBA00012052"/>
    </source>
</evidence>
<reference evidence="12 13" key="1">
    <citation type="submission" date="2024-01" db="EMBL/GenBank/DDBJ databases">
        <title>Genomic insights into the taxonomy and metabolism of the cyanobacterium Pannus brasiliensis CCIBt3594.</title>
        <authorList>
            <person name="Machado M."/>
            <person name="Botero N.B."/>
            <person name="Andreote A.P.D."/>
            <person name="Feitosa A.M.T."/>
            <person name="Popin R."/>
            <person name="Sivonen K."/>
            <person name="Fiore M.F."/>
        </authorList>
    </citation>
    <scope>NUCLEOTIDE SEQUENCE [LARGE SCALE GENOMIC DNA]</scope>
    <source>
        <strain evidence="12 13">CCIBt3594</strain>
    </source>
</reference>
<keyword evidence="4 9" id="KW-0808">Transferase</keyword>
<dbReference type="SUPFAM" id="SSF55060">
    <property type="entry name" value="GHMP Kinase, C-terminal domain"/>
    <property type="match status" value="1"/>
</dbReference>
<evidence type="ECO:0000256" key="1">
    <source>
        <dbReference type="ARBA" id="ARBA00009684"/>
    </source>
</evidence>
<evidence type="ECO:0000256" key="4">
    <source>
        <dbReference type="ARBA" id="ARBA00022679"/>
    </source>
</evidence>
<dbReference type="PANTHER" id="PTHR43527">
    <property type="entry name" value="4-DIPHOSPHOCYTIDYL-2-C-METHYL-D-ERYTHRITOL KINASE, CHLOROPLASTIC"/>
    <property type="match status" value="1"/>
</dbReference>
<comment type="catalytic activity">
    <reaction evidence="9">
        <text>4-CDP-2-C-methyl-D-erythritol + ATP = 4-CDP-2-C-methyl-D-erythritol 2-phosphate + ADP + H(+)</text>
        <dbReference type="Rhea" id="RHEA:18437"/>
        <dbReference type="ChEBI" id="CHEBI:15378"/>
        <dbReference type="ChEBI" id="CHEBI:30616"/>
        <dbReference type="ChEBI" id="CHEBI:57823"/>
        <dbReference type="ChEBI" id="CHEBI:57919"/>
        <dbReference type="ChEBI" id="CHEBI:456216"/>
        <dbReference type="EC" id="2.7.1.148"/>
    </reaction>
</comment>
<comment type="similarity">
    <text evidence="1 9">Belongs to the GHMP kinase family. IspE subfamily.</text>
</comment>
<dbReference type="InterPro" id="IPR013750">
    <property type="entry name" value="GHMP_kinase_C_dom"/>
</dbReference>
<feature type="binding site" evidence="9">
    <location>
        <begin position="99"/>
        <end position="109"/>
    </location>
    <ligand>
        <name>ATP</name>
        <dbReference type="ChEBI" id="CHEBI:30616"/>
    </ligand>
</feature>
<evidence type="ECO:0000256" key="8">
    <source>
        <dbReference type="ARBA" id="ARBA00032554"/>
    </source>
</evidence>
<evidence type="ECO:0000313" key="12">
    <source>
        <dbReference type="EMBL" id="MEG3439988.1"/>
    </source>
</evidence>
<dbReference type="InterPro" id="IPR014721">
    <property type="entry name" value="Ribsml_uS5_D2-typ_fold_subgr"/>
</dbReference>
<dbReference type="GO" id="GO:0016114">
    <property type="term" value="P:terpenoid biosynthetic process"/>
    <property type="evidence" value="ECO:0007669"/>
    <property type="project" value="UniProtKB-UniRule"/>
</dbReference>
<dbReference type="InterPro" id="IPR004424">
    <property type="entry name" value="IspE"/>
</dbReference>
<feature type="domain" description="GHMP kinase C-terminal" evidence="11">
    <location>
        <begin position="218"/>
        <end position="294"/>
    </location>
</feature>
<organism evidence="12 13">
    <name type="scientific">Pannus brasiliensis CCIBt3594</name>
    <dbReference type="NCBI Taxonomy" id="1427578"/>
    <lineage>
        <taxon>Bacteria</taxon>
        <taxon>Bacillati</taxon>
        <taxon>Cyanobacteriota</taxon>
        <taxon>Cyanophyceae</taxon>
        <taxon>Oscillatoriophycideae</taxon>
        <taxon>Chroococcales</taxon>
        <taxon>Microcystaceae</taxon>
        <taxon>Pannus</taxon>
    </lineage>
</organism>
<dbReference type="EC" id="2.7.1.148" evidence="2 9"/>
<dbReference type="Gene3D" id="3.30.70.890">
    <property type="entry name" value="GHMP kinase, C-terminal domain"/>
    <property type="match status" value="1"/>
</dbReference>
<keyword evidence="13" id="KW-1185">Reference proteome</keyword>
<keyword evidence="5 9" id="KW-0547">Nucleotide-binding</keyword>
<keyword evidence="7 9" id="KW-0067">ATP-binding</keyword>
<evidence type="ECO:0000259" key="10">
    <source>
        <dbReference type="Pfam" id="PF00288"/>
    </source>
</evidence>
<evidence type="ECO:0000256" key="5">
    <source>
        <dbReference type="ARBA" id="ARBA00022741"/>
    </source>
</evidence>
<dbReference type="NCBIfam" id="TIGR00154">
    <property type="entry name" value="ispE"/>
    <property type="match status" value="1"/>
</dbReference>
<protein>
    <recommendedName>
        <fullName evidence="3 9">4-diphosphocytidyl-2-C-methyl-D-erythritol kinase</fullName>
        <shortName evidence="9">CMK</shortName>
        <ecNumber evidence="2 9">2.7.1.148</ecNumber>
    </recommendedName>
    <alternativeName>
        <fullName evidence="8 9">4-(cytidine-5'-diphospho)-2-C-methyl-D-erythritol kinase</fullName>
    </alternativeName>
</protein>
<dbReference type="InterPro" id="IPR006204">
    <property type="entry name" value="GHMP_kinase_N_dom"/>
</dbReference>
<evidence type="ECO:0000313" key="13">
    <source>
        <dbReference type="Proteomes" id="UP001328733"/>
    </source>
</evidence>
<dbReference type="HAMAP" id="MF_00061">
    <property type="entry name" value="IspE"/>
    <property type="match status" value="1"/>
</dbReference>
<comment type="function">
    <text evidence="9">Catalyzes the phosphorylation of the position 2 hydroxy group of 4-diphosphocytidyl-2C-methyl-D-erythritol.</text>
</comment>
<dbReference type="InterPro" id="IPR020568">
    <property type="entry name" value="Ribosomal_Su5_D2-typ_SF"/>
</dbReference>
<dbReference type="PIRSF" id="PIRSF010376">
    <property type="entry name" value="IspE"/>
    <property type="match status" value="1"/>
</dbReference>
<sequence>MHSYTLIAPAKINLYLEIVGDRPDGYHELVMIMQSVGLSDRLTLRPNGAEEFRLYCADPRVPADNTNLAYRAATLMAGQFPKVFANLGGVDISIEKNIPIAAGLAGGSADAAAVLVGLDLVWNLGLTRPELQALAARLGSDIPFCVAGGTAMATGRGEILDPLPDLDGLWVVLAKYNSLAVSTYWAYSAYRECFQENYISSPEGVRSRLSEVSSGNLVRAIARKDGVAIGQLLHNDLEKVVLPEYSLVVELREVLARSGGLGTMMSGSGPTVFTLCRSREEAIAIRDNARQVLPDPDLEFWVAPLCTSGIQVSSEM</sequence>
<dbReference type="Gene3D" id="3.30.230.10">
    <property type="match status" value="1"/>
</dbReference>
<dbReference type="GO" id="GO:0005524">
    <property type="term" value="F:ATP binding"/>
    <property type="evidence" value="ECO:0007669"/>
    <property type="project" value="UniProtKB-UniRule"/>
</dbReference>
<evidence type="ECO:0000256" key="6">
    <source>
        <dbReference type="ARBA" id="ARBA00022777"/>
    </source>
</evidence>
<dbReference type="InterPro" id="IPR036554">
    <property type="entry name" value="GHMP_kinase_C_sf"/>
</dbReference>
<evidence type="ECO:0000259" key="11">
    <source>
        <dbReference type="Pfam" id="PF08544"/>
    </source>
</evidence>
<name>A0AAW9R0U8_9CHRO</name>
<dbReference type="Pfam" id="PF00288">
    <property type="entry name" value="GHMP_kinases_N"/>
    <property type="match status" value="1"/>
</dbReference>
<proteinExistence type="inferred from homology"/>
<dbReference type="GO" id="GO:0019288">
    <property type="term" value="P:isopentenyl diphosphate biosynthetic process, methylerythritol 4-phosphate pathway"/>
    <property type="evidence" value="ECO:0007669"/>
    <property type="project" value="UniProtKB-UniRule"/>
</dbReference>
<feature type="active site" evidence="9">
    <location>
        <position position="11"/>
    </location>
</feature>
<dbReference type="PANTHER" id="PTHR43527:SF2">
    <property type="entry name" value="4-DIPHOSPHOCYTIDYL-2-C-METHYL-D-ERYTHRITOL KINASE, CHLOROPLASTIC"/>
    <property type="match status" value="1"/>
</dbReference>
<dbReference type="Pfam" id="PF08544">
    <property type="entry name" value="GHMP_kinases_C"/>
    <property type="match status" value="1"/>
</dbReference>
<comment type="caution">
    <text evidence="12">The sequence shown here is derived from an EMBL/GenBank/DDBJ whole genome shotgun (WGS) entry which is preliminary data.</text>
</comment>
<keyword evidence="6 9" id="KW-0418">Kinase</keyword>
<accession>A0AAW9R0U8</accession>
<dbReference type="GO" id="GO:0050515">
    <property type="term" value="F:4-(cytidine 5'-diphospho)-2-C-methyl-D-erythritol kinase activity"/>
    <property type="evidence" value="ECO:0007669"/>
    <property type="project" value="UniProtKB-UniRule"/>
</dbReference>
<dbReference type="RefSeq" id="WP_332867458.1">
    <property type="nucleotide sequence ID" value="NZ_JBAFSM010000068.1"/>
</dbReference>
<feature type="active site" evidence="9">
    <location>
        <position position="141"/>
    </location>
</feature>
<dbReference type="EMBL" id="JBAFSM010000068">
    <property type="protein sequence ID" value="MEG3439988.1"/>
    <property type="molecule type" value="Genomic_DNA"/>
</dbReference>
<comment type="pathway">
    <text evidence="9">Isoprenoid biosynthesis; isopentenyl diphosphate biosynthesis via DXP pathway; isopentenyl diphosphate from 1-deoxy-D-xylulose 5-phosphate: step 3/6.</text>
</comment>
<dbReference type="Proteomes" id="UP001328733">
    <property type="component" value="Unassembled WGS sequence"/>
</dbReference>
<evidence type="ECO:0000256" key="7">
    <source>
        <dbReference type="ARBA" id="ARBA00022840"/>
    </source>
</evidence>
<feature type="domain" description="GHMP kinase N-terminal" evidence="10">
    <location>
        <begin position="67"/>
        <end position="149"/>
    </location>
</feature>